<evidence type="ECO:0000313" key="16">
    <source>
        <dbReference type="EMBL" id="KAF7494453.1"/>
    </source>
</evidence>
<evidence type="ECO:0000256" key="10">
    <source>
        <dbReference type="ARBA" id="ARBA00023004"/>
    </source>
</evidence>
<evidence type="ECO:0000256" key="2">
    <source>
        <dbReference type="ARBA" id="ARBA00004174"/>
    </source>
</evidence>
<evidence type="ECO:0000256" key="15">
    <source>
        <dbReference type="SAM" id="Phobius"/>
    </source>
</evidence>
<evidence type="ECO:0000313" key="17">
    <source>
        <dbReference type="EnsemblMetazoa" id="KAF7494453.1"/>
    </source>
</evidence>
<reference evidence="16" key="2">
    <citation type="submission" date="2020-01" db="EMBL/GenBank/DDBJ databases">
        <authorList>
            <person name="Korhonen P.K.K."/>
            <person name="Guangxu M.G."/>
            <person name="Wang T.W."/>
            <person name="Stroehlein A.J.S."/>
            <person name="Young N.D."/>
            <person name="Ang C.-S.A."/>
            <person name="Fernando D.W.F."/>
            <person name="Lu H.L."/>
            <person name="Taylor S.T."/>
            <person name="Ehtesham M.E.M."/>
            <person name="Najaraj S.H.N."/>
            <person name="Harsha G.H.G."/>
            <person name="Madugundu A.M."/>
            <person name="Renuse S.R."/>
            <person name="Holt D.H."/>
            <person name="Pandey A.P."/>
            <person name="Papenfuss A.P."/>
            <person name="Gasser R.B.G."/>
            <person name="Fischer K.F."/>
        </authorList>
    </citation>
    <scope>NUCLEOTIDE SEQUENCE</scope>
    <source>
        <strain evidence="16">SSS_KF_BRIS2020</strain>
    </source>
</reference>
<evidence type="ECO:0000256" key="12">
    <source>
        <dbReference type="ARBA" id="ARBA00023136"/>
    </source>
</evidence>
<dbReference type="GO" id="GO:0005506">
    <property type="term" value="F:iron ion binding"/>
    <property type="evidence" value="ECO:0007669"/>
    <property type="project" value="InterPro"/>
</dbReference>
<comment type="cofactor">
    <cofactor evidence="1 13">
        <name>heme</name>
        <dbReference type="ChEBI" id="CHEBI:30413"/>
    </cofactor>
</comment>
<dbReference type="InterPro" id="IPR036396">
    <property type="entry name" value="Cyt_P450_sf"/>
</dbReference>
<reference evidence="18" key="1">
    <citation type="journal article" date="2020" name="PLoS Negl. Trop. Dis.">
        <title>High-quality nuclear genome for Sarcoptes scabiei-A critical resource for a neglected parasite.</title>
        <authorList>
            <person name="Korhonen P.K."/>
            <person name="Gasser R.B."/>
            <person name="Ma G."/>
            <person name="Wang T."/>
            <person name="Stroehlein A.J."/>
            <person name="Young N.D."/>
            <person name="Ang C.S."/>
            <person name="Fernando D.D."/>
            <person name="Lu H.C."/>
            <person name="Taylor S."/>
            <person name="Reynolds S.L."/>
            <person name="Mofiz E."/>
            <person name="Najaraj S.H."/>
            <person name="Gowda H."/>
            <person name="Madugundu A."/>
            <person name="Renuse S."/>
            <person name="Holt D."/>
            <person name="Pandey A."/>
            <person name="Papenfuss A.T."/>
            <person name="Fischer K."/>
        </authorList>
    </citation>
    <scope>NUCLEOTIDE SEQUENCE [LARGE SCALE GENOMIC DNA]</scope>
</reference>
<dbReference type="EnsemblMetazoa" id="SSS_5919s_mrna">
    <property type="protein sequence ID" value="KAF7494453.1"/>
    <property type="gene ID" value="SSS_5919"/>
</dbReference>
<evidence type="ECO:0000256" key="13">
    <source>
        <dbReference type="PIRSR" id="PIRSR602401-1"/>
    </source>
</evidence>
<evidence type="ECO:0000256" key="4">
    <source>
        <dbReference type="ARBA" id="ARBA00010617"/>
    </source>
</evidence>
<dbReference type="CDD" id="cd11055">
    <property type="entry name" value="CYP3A-like"/>
    <property type="match status" value="1"/>
</dbReference>
<keyword evidence="15" id="KW-0812">Transmembrane</keyword>
<accession>A0A834RIV0</accession>
<evidence type="ECO:0000256" key="9">
    <source>
        <dbReference type="ARBA" id="ARBA00023002"/>
    </source>
</evidence>
<dbReference type="SUPFAM" id="SSF48264">
    <property type="entry name" value="Cytochrome P450"/>
    <property type="match status" value="1"/>
</dbReference>
<dbReference type="AlphaFoldDB" id="A0A834RIV0"/>
<dbReference type="InterPro" id="IPR001128">
    <property type="entry name" value="Cyt_P450"/>
</dbReference>
<evidence type="ECO:0000256" key="11">
    <source>
        <dbReference type="ARBA" id="ARBA00023033"/>
    </source>
</evidence>
<dbReference type="Proteomes" id="UP000070412">
    <property type="component" value="Unassembled WGS sequence"/>
</dbReference>
<keyword evidence="7" id="KW-0256">Endoplasmic reticulum</keyword>
<dbReference type="InterPro" id="IPR017972">
    <property type="entry name" value="Cyt_P450_CS"/>
</dbReference>
<evidence type="ECO:0000256" key="3">
    <source>
        <dbReference type="ARBA" id="ARBA00004406"/>
    </source>
</evidence>
<dbReference type="GO" id="GO:0020037">
    <property type="term" value="F:heme binding"/>
    <property type="evidence" value="ECO:0007669"/>
    <property type="project" value="InterPro"/>
</dbReference>
<dbReference type="PANTHER" id="PTHR24292">
    <property type="entry name" value="CYTOCHROME P450"/>
    <property type="match status" value="1"/>
</dbReference>
<evidence type="ECO:0000256" key="14">
    <source>
        <dbReference type="RuleBase" id="RU000461"/>
    </source>
</evidence>
<dbReference type="Pfam" id="PF00067">
    <property type="entry name" value="p450"/>
    <property type="match status" value="1"/>
</dbReference>
<dbReference type="PANTHER" id="PTHR24292:SF102">
    <property type="entry name" value="CYTOCHROME P450 FAMILY-RELATED"/>
    <property type="match status" value="1"/>
</dbReference>
<dbReference type="Gene3D" id="1.10.630.10">
    <property type="entry name" value="Cytochrome P450"/>
    <property type="match status" value="1"/>
</dbReference>
<feature type="binding site" description="axial binding residue" evidence="13">
    <location>
        <position position="477"/>
    </location>
    <ligand>
        <name>heme</name>
        <dbReference type="ChEBI" id="CHEBI:30413"/>
    </ligand>
    <ligandPart>
        <name>Fe</name>
        <dbReference type="ChEBI" id="CHEBI:18248"/>
    </ligandPart>
</feature>
<keyword evidence="18" id="KW-1185">Reference proteome</keyword>
<protein>
    <submittedName>
        <fullName evidence="16">Thromboxane-A synthase</fullName>
    </submittedName>
</protein>
<dbReference type="OrthoDB" id="8251073at2759"/>
<name>A0A834RIV0_SARSC</name>
<keyword evidence="9 14" id="KW-0560">Oxidoreductase</keyword>
<keyword evidence="8" id="KW-0492">Microsome</keyword>
<evidence type="ECO:0000256" key="5">
    <source>
        <dbReference type="ARBA" id="ARBA00022617"/>
    </source>
</evidence>
<dbReference type="PRINTS" id="PR00463">
    <property type="entry name" value="EP450I"/>
</dbReference>
<keyword evidence="10 13" id="KW-0408">Iron</keyword>
<keyword evidence="15" id="KW-1133">Transmembrane helix</keyword>
<evidence type="ECO:0000313" key="18">
    <source>
        <dbReference type="Proteomes" id="UP000070412"/>
    </source>
</evidence>
<dbReference type="EMBL" id="WVUK01000053">
    <property type="protein sequence ID" value="KAF7494453.1"/>
    <property type="molecule type" value="Genomic_DNA"/>
</dbReference>
<evidence type="ECO:0000256" key="6">
    <source>
        <dbReference type="ARBA" id="ARBA00022723"/>
    </source>
</evidence>
<sequence length="505" mass="58938">MESITVILILILLALFYIVRKRQMNVLKRNGIDGPQPNLIVGNLWEFLNVRDAIVHKRYLKKYGKTCGYYFGHKMNVVTIDIELIKCFQIKDFDKFSDRQQFNLRNGAQPHRFASSHIISVKGSRWKEMRSILNPTFSAMKMKSMTPIIESAIDIFVNKIDNYSKKECEFDIYKDFQLLTSDVIAKTAFGLNTNIQHNSDAEYFKAAKAVFDLKPSFLFLFLVCFPSLDFFLYPLRKFVEIVKEKSNNTPQIIVSRIIEKAIEFRQKSKTKISDLLQLLLDANIDEESLKNQTTNALEIKMNDDLVRNPTENEPKETIVKKKMKTLNLTEIIANAIIFYEAGYETSSTALGFIAHFLINKPEIQEKIRDEIKQVLQQEGTLDYNTISKLSYMQCVINESLRYYPPVTTFITRNTKEDYPYKDIVIPKNATIRISVDDLHHCEEYWPNHNVFDPERFREKKNADSMAFQPFGNGPRNCIGMRFALFEIKLALAKLLLRYRLYRAEY</sequence>
<feature type="transmembrane region" description="Helical" evidence="15">
    <location>
        <begin position="217"/>
        <end position="235"/>
    </location>
</feature>
<keyword evidence="6 13" id="KW-0479">Metal-binding</keyword>
<dbReference type="GO" id="GO:0016705">
    <property type="term" value="F:oxidoreductase activity, acting on paired donors, with incorporation or reduction of molecular oxygen"/>
    <property type="evidence" value="ECO:0007669"/>
    <property type="project" value="InterPro"/>
</dbReference>
<gene>
    <name evidence="16" type="ORF">SSS_5919</name>
</gene>
<keyword evidence="5 13" id="KW-0349">Heme</keyword>
<comment type="subcellular location">
    <subcellularLocation>
        <location evidence="3">Endoplasmic reticulum membrane</location>
        <topology evidence="3">Peripheral membrane protein</topology>
    </subcellularLocation>
    <subcellularLocation>
        <location evidence="2">Microsome membrane</location>
        <topology evidence="2">Peripheral membrane protein</topology>
    </subcellularLocation>
</comment>
<evidence type="ECO:0000256" key="7">
    <source>
        <dbReference type="ARBA" id="ARBA00022824"/>
    </source>
</evidence>
<dbReference type="GO" id="GO:0004497">
    <property type="term" value="F:monooxygenase activity"/>
    <property type="evidence" value="ECO:0007669"/>
    <property type="project" value="UniProtKB-KW"/>
</dbReference>
<proteinExistence type="inferred from homology"/>
<evidence type="ECO:0000256" key="1">
    <source>
        <dbReference type="ARBA" id="ARBA00001971"/>
    </source>
</evidence>
<keyword evidence="11 14" id="KW-0503">Monooxygenase</keyword>
<dbReference type="GO" id="GO:0005789">
    <property type="term" value="C:endoplasmic reticulum membrane"/>
    <property type="evidence" value="ECO:0007669"/>
    <property type="project" value="UniProtKB-SubCell"/>
</dbReference>
<keyword evidence="12 15" id="KW-0472">Membrane</keyword>
<reference evidence="17" key="3">
    <citation type="submission" date="2022-06" db="UniProtKB">
        <authorList>
            <consortium name="EnsemblMetazoa"/>
        </authorList>
    </citation>
    <scope>IDENTIFICATION</scope>
</reference>
<dbReference type="InterPro" id="IPR050476">
    <property type="entry name" value="Insect_CytP450_Detox"/>
</dbReference>
<dbReference type="PRINTS" id="PR00385">
    <property type="entry name" value="P450"/>
</dbReference>
<evidence type="ECO:0000256" key="8">
    <source>
        <dbReference type="ARBA" id="ARBA00022848"/>
    </source>
</evidence>
<comment type="similarity">
    <text evidence="4 14">Belongs to the cytochrome P450 family.</text>
</comment>
<dbReference type="PROSITE" id="PS00086">
    <property type="entry name" value="CYTOCHROME_P450"/>
    <property type="match status" value="1"/>
</dbReference>
<organism evidence="16">
    <name type="scientific">Sarcoptes scabiei</name>
    <name type="common">Itch mite</name>
    <name type="synonym">Acarus scabiei</name>
    <dbReference type="NCBI Taxonomy" id="52283"/>
    <lineage>
        <taxon>Eukaryota</taxon>
        <taxon>Metazoa</taxon>
        <taxon>Ecdysozoa</taxon>
        <taxon>Arthropoda</taxon>
        <taxon>Chelicerata</taxon>
        <taxon>Arachnida</taxon>
        <taxon>Acari</taxon>
        <taxon>Acariformes</taxon>
        <taxon>Sarcoptiformes</taxon>
        <taxon>Astigmata</taxon>
        <taxon>Psoroptidia</taxon>
        <taxon>Sarcoptoidea</taxon>
        <taxon>Sarcoptidae</taxon>
        <taxon>Sarcoptinae</taxon>
        <taxon>Sarcoptes</taxon>
    </lineage>
</organism>
<dbReference type="InterPro" id="IPR002401">
    <property type="entry name" value="Cyt_P450_E_grp-I"/>
</dbReference>